<dbReference type="Pfam" id="PF00106">
    <property type="entry name" value="adh_short"/>
    <property type="match status" value="1"/>
</dbReference>
<gene>
    <name evidence="4" type="ORF">WIS52_25595</name>
</gene>
<dbReference type="InterPro" id="IPR020904">
    <property type="entry name" value="Sc_DH/Rdtase_CS"/>
</dbReference>
<proteinExistence type="inferred from homology"/>
<dbReference type="CDD" id="cd05374">
    <property type="entry name" value="17beta-HSD-like_SDR_c"/>
    <property type="match status" value="1"/>
</dbReference>
<dbReference type="InterPro" id="IPR051911">
    <property type="entry name" value="SDR_oxidoreductase"/>
</dbReference>
<keyword evidence="2" id="KW-0560">Oxidoreductase</keyword>
<evidence type="ECO:0000313" key="5">
    <source>
        <dbReference type="Proteomes" id="UP001494902"/>
    </source>
</evidence>
<dbReference type="Gene3D" id="3.40.50.720">
    <property type="entry name" value="NAD(P)-binding Rossmann-like Domain"/>
    <property type="match status" value="1"/>
</dbReference>
<comment type="caution">
    <text evidence="4">The sequence shown here is derived from an EMBL/GenBank/DDBJ whole genome shotgun (WGS) entry which is preliminary data.</text>
</comment>
<evidence type="ECO:0000256" key="2">
    <source>
        <dbReference type="ARBA" id="ARBA00023002"/>
    </source>
</evidence>
<dbReference type="PANTHER" id="PTHR43976:SF16">
    <property type="entry name" value="SHORT-CHAIN DEHYDROGENASE_REDUCTASE FAMILY PROTEIN"/>
    <property type="match status" value="1"/>
</dbReference>
<dbReference type="RefSeq" id="WP_349300938.1">
    <property type="nucleotide sequence ID" value="NZ_JBEDNQ010000012.1"/>
</dbReference>
<accession>A0ABV1KIW4</accession>
<evidence type="ECO:0000256" key="1">
    <source>
        <dbReference type="ARBA" id="ARBA00006484"/>
    </source>
</evidence>
<organism evidence="4 5">
    <name type="scientific">Pseudonocardia nematodicida</name>
    <dbReference type="NCBI Taxonomy" id="1206997"/>
    <lineage>
        <taxon>Bacteria</taxon>
        <taxon>Bacillati</taxon>
        <taxon>Actinomycetota</taxon>
        <taxon>Actinomycetes</taxon>
        <taxon>Pseudonocardiales</taxon>
        <taxon>Pseudonocardiaceae</taxon>
        <taxon>Pseudonocardia</taxon>
    </lineage>
</organism>
<sequence length="280" mass="29459">MTGDAVQGRVWFVTGASRGLGRAFTEEALAAGDRVVGVSRDVTPLEDLVAAADGRLITFALDVSDRDAVVTGVRRAAETFGRLDVVVNNAGGVLLGAIEEISEEQARRHLDTNLFGALWVAQAVAPYLREQGSGRLLMISSMGSAGGFATTGLYGAGKAAVGAISDALAMELADFGVRVTLVGPGGYETGLFTQGLTATEPIPAYDGLRARLAELWGVSVDHDPADAARALREVVDADEPPARIILGGAAFDMVAELERARWAEYTRWEELSRRADAAGR</sequence>
<name>A0ABV1KIW4_9PSEU</name>
<dbReference type="PRINTS" id="PR00080">
    <property type="entry name" value="SDRFAMILY"/>
</dbReference>
<dbReference type="SUPFAM" id="SSF51735">
    <property type="entry name" value="NAD(P)-binding Rossmann-fold domains"/>
    <property type="match status" value="1"/>
</dbReference>
<dbReference type="PRINTS" id="PR00081">
    <property type="entry name" value="GDHRDH"/>
</dbReference>
<dbReference type="InterPro" id="IPR002347">
    <property type="entry name" value="SDR_fam"/>
</dbReference>
<comment type="similarity">
    <text evidence="1 3">Belongs to the short-chain dehydrogenases/reductases (SDR) family.</text>
</comment>
<reference evidence="4 5" key="1">
    <citation type="submission" date="2024-03" db="EMBL/GenBank/DDBJ databases">
        <title>Draft genome sequence of Pseudonocardia nematodicida JCM 31783.</title>
        <authorList>
            <person name="Butdee W."/>
            <person name="Duangmal K."/>
        </authorList>
    </citation>
    <scope>NUCLEOTIDE SEQUENCE [LARGE SCALE GENOMIC DNA]</scope>
    <source>
        <strain evidence="4 5">JCM 31783</strain>
    </source>
</reference>
<evidence type="ECO:0000256" key="3">
    <source>
        <dbReference type="RuleBase" id="RU000363"/>
    </source>
</evidence>
<dbReference type="PROSITE" id="PS00061">
    <property type="entry name" value="ADH_SHORT"/>
    <property type="match status" value="1"/>
</dbReference>
<dbReference type="PANTHER" id="PTHR43976">
    <property type="entry name" value="SHORT CHAIN DEHYDROGENASE"/>
    <property type="match status" value="1"/>
</dbReference>
<dbReference type="NCBIfam" id="NF006114">
    <property type="entry name" value="PRK08263.1"/>
    <property type="match status" value="1"/>
</dbReference>
<keyword evidence="5" id="KW-1185">Reference proteome</keyword>
<evidence type="ECO:0000313" key="4">
    <source>
        <dbReference type="EMBL" id="MEQ3553864.1"/>
    </source>
</evidence>
<dbReference type="InterPro" id="IPR036291">
    <property type="entry name" value="NAD(P)-bd_dom_sf"/>
</dbReference>
<protein>
    <submittedName>
        <fullName evidence="4">SDR family NAD(P)-dependent oxidoreductase</fullName>
    </submittedName>
</protein>
<dbReference type="Proteomes" id="UP001494902">
    <property type="component" value="Unassembled WGS sequence"/>
</dbReference>
<dbReference type="EMBL" id="JBEDNQ010000012">
    <property type="protein sequence ID" value="MEQ3553864.1"/>
    <property type="molecule type" value="Genomic_DNA"/>
</dbReference>